<evidence type="ECO:0000313" key="1">
    <source>
        <dbReference type="EMBL" id="CAL1671742.1"/>
    </source>
</evidence>
<keyword evidence="2" id="KW-1185">Reference proteome</keyword>
<protein>
    <submittedName>
        <fullName evidence="1">Uncharacterized protein</fullName>
    </submittedName>
</protein>
<gene>
    <name evidence="1" type="ORF">LPLAT_LOCUS5169</name>
</gene>
<reference evidence="1" key="1">
    <citation type="submission" date="2024-04" db="EMBL/GenBank/DDBJ databases">
        <authorList>
            <consortium name="Molecular Ecology Group"/>
        </authorList>
    </citation>
    <scope>NUCLEOTIDE SEQUENCE</scope>
</reference>
<comment type="caution">
    <text evidence="1">The sequence shown here is derived from an EMBL/GenBank/DDBJ whole genome shotgun (WGS) entry which is preliminary data.</text>
</comment>
<dbReference type="AlphaFoldDB" id="A0AAV2MWY5"/>
<proteinExistence type="predicted"/>
<evidence type="ECO:0000313" key="2">
    <source>
        <dbReference type="Proteomes" id="UP001497644"/>
    </source>
</evidence>
<sequence>MGTDEVYDTKWFAFKSLLFLMDKNTPKHTQDTEEMIPFVEHQDMVLKYVPAKGKLRLPRKRKVAELNTSRLLMKNQMIRKEI</sequence>
<dbReference type="EMBL" id="CAXIPU020000424">
    <property type="protein sequence ID" value="CAL1671742.1"/>
    <property type="molecule type" value="Genomic_DNA"/>
</dbReference>
<organism evidence="1 2">
    <name type="scientific">Lasius platythorax</name>
    <dbReference type="NCBI Taxonomy" id="488582"/>
    <lineage>
        <taxon>Eukaryota</taxon>
        <taxon>Metazoa</taxon>
        <taxon>Ecdysozoa</taxon>
        <taxon>Arthropoda</taxon>
        <taxon>Hexapoda</taxon>
        <taxon>Insecta</taxon>
        <taxon>Pterygota</taxon>
        <taxon>Neoptera</taxon>
        <taxon>Endopterygota</taxon>
        <taxon>Hymenoptera</taxon>
        <taxon>Apocrita</taxon>
        <taxon>Aculeata</taxon>
        <taxon>Formicoidea</taxon>
        <taxon>Formicidae</taxon>
        <taxon>Formicinae</taxon>
        <taxon>Lasius</taxon>
        <taxon>Lasius</taxon>
    </lineage>
</organism>
<accession>A0AAV2MWY5</accession>
<dbReference type="Proteomes" id="UP001497644">
    <property type="component" value="Unassembled WGS sequence"/>
</dbReference>
<name>A0AAV2MWY5_9HYME</name>